<evidence type="ECO:0000256" key="2">
    <source>
        <dbReference type="SAM" id="Phobius"/>
    </source>
</evidence>
<feature type="region of interest" description="Disordered" evidence="1">
    <location>
        <begin position="538"/>
        <end position="640"/>
    </location>
</feature>
<name>A0A6P8IBD7_ACTTE</name>
<feature type="compositionally biased region" description="Low complexity" evidence="1">
    <location>
        <begin position="614"/>
        <end position="632"/>
    </location>
</feature>
<feature type="compositionally biased region" description="Basic and acidic residues" evidence="1">
    <location>
        <begin position="469"/>
        <end position="485"/>
    </location>
</feature>
<feature type="compositionally biased region" description="Polar residues" evidence="1">
    <location>
        <begin position="1022"/>
        <end position="1032"/>
    </location>
</feature>
<keyword evidence="2" id="KW-0472">Membrane</keyword>
<keyword evidence="2" id="KW-0812">Transmembrane</keyword>
<feature type="compositionally biased region" description="Polar residues" evidence="1">
    <location>
        <begin position="442"/>
        <end position="468"/>
    </location>
</feature>
<organism evidence="3 4">
    <name type="scientific">Actinia tenebrosa</name>
    <name type="common">Australian red waratah sea anemone</name>
    <dbReference type="NCBI Taxonomy" id="6105"/>
    <lineage>
        <taxon>Eukaryota</taxon>
        <taxon>Metazoa</taxon>
        <taxon>Cnidaria</taxon>
        <taxon>Anthozoa</taxon>
        <taxon>Hexacorallia</taxon>
        <taxon>Actiniaria</taxon>
        <taxon>Actiniidae</taxon>
        <taxon>Actinia</taxon>
    </lineage>
</organism>
<feature type="compositionally biased region" description="Basic and acidic residues" evidence="1">
    <location>
        <begin position="413"/>
        <end position="425"/>
    </location>
</feature>
<evidence type="ECO:0000313" key="3">
    <source>
        <dbReference type="Proteomes" id="UP000515163"/>
    </source>
</evidence>
<feature type="region of interest" description="Disordered" evidence="1">
    <location>
        <begin position="843"/>
        <end position="876"/>
    </location>
</feature>
<feature type="region of interest" description="Disordered" evidence="1">
    <location>
        <begin position="1000"/>
        <end position="1057"/>
    </location>
</feature>
<dbReference type="AlphaFoldDB" id="A0A6P8IBD7"/>
<feature type="region of interest" description="Disordered" evidence="1">
    <location>
        <begin position="413"/>
        <end position="525"/>
    </location>
</feature>
<sequence>MEDLENPIDDPNQPTVTEELLQIVEEFADYIDKFMFEIVTFLAVIDSSMGLIKDVLGMFGFAGWKMTFFPSFSFVVTIGVFLFGTNKRKGKRKAEAAQLEGLGEAMEMIEDVFEVMDDVMDAVEEVEGEAGTLGLGDYSESEDDDDDDNGGQNAIEAETNGVDETSEKDDAVDKIDVVTDENNQDISQQDVKAEVEPRESALRKVIGIAIIAARIASKVTKKRQQDQEDGQKEESVNLEGKTGDCGTENENDGESMTGTNEPPTDNKSKQLNNTCNQSVLGGLTLGEDGTELKNEASGLVEVVKEDSIKAAELVRVNSLGASNVVQGSTKQVLTSTGALKVGHGSYREADFITGHLNKEGKAIAKSVEKDTIEKTRLLKDNEIVKASGVDKASTAVSREATFIAGNLNQEAKTTLHNDKQGEIRVKRNPNTSEAKVTGDKSGLSSSQQGNKEVHTSSKTRNVHQASTKHSPDEVARQERETKEKTNTVSVTDISKQRQQKEKTDSEGDLPYEAHPAENVQQSFQDISKIGDICEEKQDIEKGRKKVGTETSKSRGNQDPERLITTHEVLPENTAVKGEKKTKQASETEESQDPERLIPEPLPGVPDMASNVTEGAPTAAGGASAAASQAKQGLKQTGKKSKGLLQIAMRLVRLIMRVTKRGNSASSSRDSSRRGSTASGTGSLGGEPAKAKRSASGGGDGSAPDIAGAASASMAMGSGGAKGGKIGAIVGIVVRVVRLASKLKGGQKDPSNSDLRSSKESIDLESDSEFFDCGEEFPTQEIQTQTEDRLSLLSMATQTTQTDAGSTWTVSARDSGDLIDMRSDESENNLRRYVHAFQADAAVQREGSLTGSQTNRHEDTYQGGSNDMPSHDQAANGKNHNVRVNQTRQLDNMVQSYHVNRDIPTSFSRDQKGTHLEELEGDDRERTTRRNSTGSLQKITLKILSPNVDPSSPEAKNNPDLNSVLLDIDAPVVLHYIRDFRPSPNDVNIVANGNQQIIEKQTLKDEGRRTQQRDVSKDEFSVRQGNLYKSSSVDLDELEKQTHESRSSTLYDSGTDISDMSLSRHGTIVPYSSSSEDLHESTPILPRRRPTVVRFEDECEYSYTYDENEPVASYREKKKKNLLSRNKNQQGKSSGLKKYSSLEKLDYRFPEDRDKSDYEPSAVCVSGCDQESTRLLPEYEKPSIEPSNIFAARKSRLSGSQTSYFGDDEWDKPEALC</sequence>
<dbReference type="KEGG" id="aten:116298424"/>
<feature type="compositionally biased region" description="Basic and acidic residues" evidence="1">
    <location>
        <begin position="551"/>
        <end position="564"/>
    </location>
</feature>
<keyword evidence="3" id="KW-1185">Reference proteome</keyword>
<gene>
    <name evidence="4" type="primary">LOC116298424</name>
</gene>
<feature type="compositionally biased region" description="Polar residues" evidence="1">
    <location>
        <begin position="1046"/>
        <end position="1057"/>
    </location>
</feature>
<feature type="region of interest" description="Disordered" evidence="1">
    <location>
        <begin position="742"/>
        <end position="761"/>
    </location>
</feature>
<feature type="region of interest" description="Disordered" evidence="1">
    <location>
        <begin position="1116"/>
        <end position="1136"/>
    </location>
</feature>
<evidence type="ECO:0000256" key="1">
    <source>
        <dbReference type="SAM" id="MobiDB-lite"/>
    </source>
</evidence>
<feature type="transmembrane region" description="Helical" evidence="2">
    <location>
        <begin position="64"/>
        <end position="83"/>
    </location>
</feature>
<feature type="region of interest" description="Disordered" evidence="1">
    <location>
        <begin position="1194"/>
        <end position="1216"/>
    </location>
</feature>
<feature type="compositionally biased region" description="Polar residues" evidence="1">
    <location>
        <begin position="254"/>
        <end position="274"/>
    </location>
</feature>
<keyword evidence="2" id="KW-1133">Transmembrane helix</keyword>
<feature type="region of interest" description="Disordered" evidence="1">
    <location>
        <begin position="658"/>
        <end position="701"/>
    </location>
</feature>
<feature type="compositionally biased region" description="Basic and acidic residues" evidence="1">
    <location>
        <begin position="576"/>
        <end position="585"/>
    </location>
</feature>
<dbReference type="InParanoid" id="A0A6P8IBD7"/>
<feature type="compositionally biased region" description="Low complexity" evidence="1">
    <location>
        <begin position="1122"/>
        <end position="1136"/>
    </location>
</feature>
<dbReference type="RefSeq" id="XP_031562762.1">
    <property type="nucleotide sequence ID" value="XM_031706902.1"/>
</dbReference>
<evidence type="ECO:0000313" key="4">
    <source>
        <dbReference type="RefSeq" id="XP_031562762.1"/>
    </source>
</evidence>
<dbReference type="OrthoDB" id="5973248at2759"/>
<feature type="compositionally biased region" description="Basic and acidic residues" evidence="1">
    <location>
        <begin position="223"/>
        <end position="235"/>
    </location>
</feature>
<feature type="compositionally biased region" description="Low complexity" evidence="1">
    <location>
        <begin position="660"/>
        <end position="680"/>
    </location>
</feature>
<feature type="compositionally biased region" description="Acidic residues" evidence="1">
    <location>
        <begin position="139"/>
        <end position="149"/>
    </location>
</feature>
<feature type="compositionally biased region" description="Basic and acidic residues" evidence="1">
    <location>
        <begin position="1000"/>
        <end position="1020"/>
    </location>
</feature>
<feature type="region of interest" description="Disordered" evidence="1">
    <location>
        <begin position="131"/>
        <end position="169"/>
    </location>
</feature>
<protein>
    <submittedName>
        <fullName evidence="4">Uncharacterized protein LOC116298424</fullName>
    </submittedName>
</protein>
<feature type="region of interest" description="Disordered" evidence="1">
    <location>
        <begin position="218"/>
        <end position="274"/>
    </location>
</feature>
<feature type="compositionally biased region" description="Basic and acidic residues" evidence="1">
    <location>
        <begin position="908"/>
        <end position="927"/>
    </location>
</feature>
<feature type="compositionally biased region" description="Basic and acidic residues" evidence="1">
    <location>
        <begin position="494"/>
        <end position="505"/>
    </location>
</feature>
<dbReference type="Proteomes" id="UP000515163">
    <property type="component" value="Unplaced"/>
</dbReference>
<dbReference type="GeneID" id="116298424"/>
<feature type="region of interest" description="Disordered" evidence="1">
    <location>
        <begin position="903"/>
        <end position="935"/>
    </location>
</feature>
<reference evidence="4" key="1">
    <citation type="submission" date="2025-08" db="UniProtKB">
        <authorList>
            <consortium name="RefSeq"/>
        </authorList>
    </citation>
    <scope>IDENTIFICATION</scope>
    <source>
        <tissue evidence="4">Tentacle</tissue>
    </source>
</reference>
<proteinExistence type="predicted"/>
<feature type="region of interest" description="Disordered" evidence="1">
    <location>
        <begin position="179"/>
        <end position="198"/>
    </location>
</feature>
<accession>A0A6P8IBD7</accession>